<dbReference type="Ensembl" id="ENSSSCT00060059165.1">
    <property type="protein sequence ID" value="ENSSSCP00060025340.1"/>
    <property type="gene ID" value="ENSSSCG00060043623.1"/>
</dbReference>
<evidence type="ECO:0000256" key="5">
    <source>
        <dbReference type="ARBA" id="ARBA00066748"/>
    </source>
</evidence>
<evidence type="ECO:0000256" key="3">
    <source>
        <dbReference type="ARBA" id="ARBA00050838"/>
    </source>
</evidence>
<dbReference type="InterPro" id="IPR001254">
    <property type="entry name" value="Trypsin_dom"/>
</dbReference>
<dbReference type="InterPro" id="IPR033116">
    <property type="entry name" value="TRYPSIN_SER"/>
</dbReference>
<dbReference type="Pfam" id="PF00089">
    <property type="entry name" value="Trypsin"/>
    <property type="match status" value="1"/>
</dbReference>
<dbReference type="PROSITE" id="PS00135">
    <property type="entry name" value="TRYPSIN_SER"/>
    <property type="match status" value="1"/>
</dbReference>
<dbReference type="InterPro" id="IPR001314">
    <property type="entry name" value="Peptidase_S1A"/>
</dbReference>
<reference evidence="9" key="1">
    <citation type="submission" date="2025-05" db="UniProtKB">
        <authorList>
            <consortium name="Ensembl"/>
        </authorList>
    </citation>
    <scope>IDENTIFICATION</scope>
</reference>
<evidence type="ECO:0000313" key="9">
    <source>
        <dbReference type="Ensembl" id="ENSSSCP00050010480.1"/>
    </source>
</evidence>
<dbReference type="PRINTS" id="PR00722">
    <property type="entry name" value="CHYMOTRYPSIN"/>
</dbReference>
<dbReference type="Ensembl" id="ENSSSCT00050025151.1">
    <property type="protein sequence ID" value="ENSSSCP00050010480.1"/>
    <property type="gene ID" value="ENSSSCG00050018576.1"/>
</dbReference>
<keyword evidence="2" id="KW-1015">Disulfide bond</keyword>
<dbReference type="Proteomes" id="UP000694571">
    <property type="component" value="Unplaced"/>
</dbReference>
<accession>A0A8D0M9H7</accession>
<comment type="function">
    <text evidence="4">Tryptase is the major neutral protease present in mast cells and is secreted upon the coupled activation-degranulation response of this cell type.</text>
</comment>
<dbReference type="GO" id="GO:0006508">
    <property type="term" value="P:proteolysis"/>
    <property type="evidence" value="ECO:0007669"/>
    <property type="project" value="UniProtKB-KW"/>
</dbReference>
<keyword evidence="7" id="KW-0812">Transmembrane</keyword>
<dbReference type="InterPro" id="IPR043504">
    <property type="entry name" value="Peptidase_S1_PA_chymotrypsin"/>
</dbReference>
<dbReference type="PROSITE" id="PS50240">
    <property type="entry name" value="TRYPSIN_DOM"/>
    <property type="match status" value="1"/>
</dbReference>
<sequence>MSLQQTEIPGRRDPMCSLLPPSAWALPVLTAFYAPGLGAPDTHGMRLLPGEHTRLSRPGVWPAQEGGFPAAPGAHTRRLAAQSGPRCRICPMEIAGPGGSGAGWWGACTLAVVVLCLLSLPLGTEVAGTTTQRLTQPSEEIQPQADTQAECGIPAVTGKIFGGRDAPQKRWPWQASVLYRGMHICGATIVSAYWVISAAHCFQKSHHPDDYQILLGYYRLKSPTQHSLQMSVYRVFVHNDFNKRYFMGSDITLLQLYGPVNFTEYIRPACLPGRNPQVSSSASCWITGWGMVTETTMLGDPYTLQEAQLGIMDSQICTMFFQGPQPGNNTYSVQDDMLCAGDLMTGKSICRGDSGGPFVCNLNNVWFLIGLSSWSLPCQQPVSPSVFTRVSYFSEWITQKQNSSPNPDPSSVPHPPSVPPGVPIFPSLGNIHKPRSVLTLVISQVLVLLLISLWTLQL</sequence>
<keyword evidence="6" id="KW-0645">Protease</keyword>
<evidence type="ECO:0000256" key="7">
    <source>
        <dbReference type="SAM" id="Phobius"/>
    </source>
</evidence>
<dbReference type="FunFam" id="2.40.10.10:FF:000039">
    <property type="entry name" value="Brain-specific serine protease 4"/>
    <property type="match status" value="1"/>
</dbReference>
<dbReference type="Gene3D" id="2.40.10.10">
    <property type="entry name" value="Trypsin-like serine proteases"/>
    <property type="match status" value="2"/>
</dbReference>
<dbReference type="PANTHER" id="PTHR24253">
    <property type="entry name" value="TRANSMEMBRANE PROTEASE SERINE"/>
    <property type="match status" value="1"/>
</dbReference>
<dbReference type="InterPro" id="IPR009003">
    <property type="entry name" value="Peptidase_S1_PA"/>
</dbReference>
<keyword evidence="7" id="KW-0472">Membrane</keyword>
<dbReference type="AlphaFoldDB" id="A0A8D0M9H7"/>
<dbReference type="CDD" id="cd00190">
    <property type="entry name" value="Tryp_SPc"/>
    <property type="match status" value="1"/>
</dbReference>
<evidence type="ECO:0000259" key="8">
    <source>
        <dbReference type="PROSITE" id="PS50240"/>
    </source>
</evidence>
<comment type="subunit">
    <text evidence="1">Homotetramer.</text>
</comment>
<name>A0A8D0M9H7_PIG</name>
<organism evidence="9 10">
    <name type="scientific">Sus scrofa</name>
    <name type="common">Pig</name>
    <dbReference type="NCBI Taxonomy" id="9823"/>
    <lineage>
        <taxon>Eukaryota</taxon>
        <taxon>Metazoa</taxon>
        <taxon>Chordata</taxon>
        <taxon>Craniata</taxon>
        <taxon>Vertebrata</taxon>
        <taxon>Euteleostomi</taxon>
        <taxon>Mammalia</taxon>
        <taxon>Eutheria</taxon>
        <taxon>Laurasiatheria</taxon>
        <taxon>Artiodactyla</taxon>
        <taxon>Suina</taxon>
        <taxon>Suidae</taxon>
        <taxon>Sus</taxon>
    </lineage>
</organism>
<evidence type="ECO:0000256" key="1">
    <source>
        <dbReference type="ARBA" id="ARBA00011881"/>
    </source>
</evidence>
<evidence type="ECO:0000256" key="2">
    <source>
        <dbReference type="ARBA" id="ARBA00023157"/>
    </source>
</evidence>
<dbReference type="Proteomes" id="UP000694723">
    <property type="component" value="Unplaced"/>
</dbReference>
<keyword evidence="6" id="KW-0378">Hydrolase</keyword>
<proteinExistence type="predicted"/>
<protein>
    <recommendedName>
        <fullName evidence="5">tryptase</fullName>
        <ecNumber evidence="5">3.4.21.59</ecNumber>
    </recommendedName>
</protein>
<dbReference type="EC" id="3.4.21.59" evidence="5"/>
<dbReference type="GO" id="GO:0004252">
    <property type="term" value="F:serine-type endopeptidase activity"/>
    <property type="evidence" value="ECO:0007669"/>
    <property type="project" value="UniProtKB-EC"/>
</dbReference>
<evidence type="ECO:0000256" key="6">
    <source>
        <dbReference type="RuleBase" id="RU363034"/>
    </source>
</evidence>
<evidence type="ECO:0000256" key="4">
    <source>
        <dbReference type="ARBA" id="ARBA00054350"/>
    </source>
</evidence>
<feature type="domain" description="Peptidase S1" evidence="8">
    <location>
        <begin position="160"/>
        <end position="402"/>
    </location>
</feature>
<evidence type="ECO:0000313" key="10">
    <source>
        <dbReference type="Proteomes" id="UP000694571"/>
    </source>
</evidence>
<dbReference type="PANTHER" id="PTHR24253:SF42">
    <property type="entry name" value="PROTEASE, SERINE 47"/>
    <property type="match status" value="1"/>
</dbReference>
<keyword evidence="7" id="KW-1133">Transmembrane helix</keyword>
<feature type="transmembrane region" description="Helical" evidence="7">
    <location>
        <begin position="102"/>
        <end position="123"/>
    </location>
</feature>
<dbReference type="SUPFAM" id="SSF50494">
    <property type="entry name" value="Trypsin-like serine proteases"/>
    <property type="match status" value="1"/>
</dbReference>
<feature type="transmembrane region" description="Helical" evidence="7">
    <location>
        <begin position="437"/>
        <end position="456"/>
    </location>
</feature>
<dbReference type="InterPro" id="IPR018114">
    <property type="entry name" value="TRYPSIN_HIS"/>
</dbReference>
<dbReference type="SMART" id="SM00020">
    <property type="entry name" value="Tryp_SPc"/>
    <property type="match status" value="1"/>
</dbReference>
<dbReference type="PROSITE" id="PS00134">
    <property type="entry name" value="TRYPSIN_HIS"/>
    <property type="match status" value="1"/>
</dbReference>
<keyword evidence="6" id="KW-0720">Serine protease</keyword>
<comment type="catalytic activity">
    <reaction evidence="3">
        <text>Preferential cleavage: Arg-|-Xaa, Lys-|-Xaa, but with more restricted specificity than trypsin.</text>
        <dbReference type="EC" id="3.4.21.59"/>
    </reaction>
</comment>